<proteinExistence type="predicted"/>
<feature type="compositionally biased region" description="Polar residues" evidence="1">
    <location>
        <begin position="238"/>
        <end position="254"/>
    </location>
</feature>
<keyword evidence="3" id="KW-1185">Reference proteome</keyword>
<evidence type="ECO:0000313" key="2">
    <source>
        <dbReference type="EMBL" id="KUI70539.1"/>
    </source>
</evidence>
<reference evidence="2" key="1">
    <citation type="submission" date="2014-12" db="EMBL/GenBank/DDBJ databases">
        <title>Genome Sequence of Valsa Canker Pathogens Uncovers a Specific Adaption of Colonization on Woody Bark.</title>
        <authorList>
            <person name="Yin Z."/>
            <person name="Liu H."/>
            <person name="Gao X."/>
            <person name="Li Z."/>
            <person name="Song N."/>
            <person name="Ke X."/>
            <person name="Dai Q."/>
            <person name="Wu Y."/>
            <person name="Sun Y."/>
            <person name="Xu J.-R."/>
            <person name="Kang Z.K."/>
            <person name="Wang L."/>
            <person name="Huang L."/>
        </authorList>
    </citation>
    <scope>NUCLEOTIDE SEQUENCE [LARGE SCALE GENOMIC DNA]</scope>
    <source>
        <strain evidence="2">03-8</strain>
    </source>
</reference>
<name>A0A194W249_CYTMA</name>
<feature type="region of interest" description="Disordered" evidence="1">
    <location>
        <begin position="324"/>
        <end position="355"/>
    </location>
</feature>
<sequence>MDEPCWAWPFWKFGLKSDDLNTTLHDRFNTVPSAIQDPEAFHHDVYELSTEANTLDEFERLMEERKKLRLEELNGMLENASFEIIGNPSLIGTEQWQYALQLFRTKSLDSLVRYFASYLPQGHPWHHDFDPAVRSSKRHEGVLDCNGPIMFDEPEEDEDLYTEESSPPFTTTDVSCNQPARSMTVRSEDSGVSVTGRDHHKSHDNHTSERAMSFFESEPDHIPTSLEGSIPSLHEYEGTSQSDDPETPSTSISDLSEVDESLGKDMLVTTVVEEDDYMSITHGQPQTIDLIESEAPTPKPMSAGPAAAPAAPFFDTKPSSLRSHSLSVDYSHPHHAHDAPRHYRKNHSTVRQERRRDCGLNRKRTRYGSRGISRTNKALHWVRQRGRKYIGV</sequence>
<feature type="region of interest" description="Disordered" evidence="1">
    <location>
        <begin position="151"/>
        <end position="261"/>
    </location>
</feature>
<feature type="compositionally biased region" description="Acidic residues" evidence="1">
    <location>
        <begin position="152"/>
        <end position="162"/>
    </location>
</feature>
<evidence type="ECO:0000256" key="1">
    <source>
        <dbReference type="SAM" id="MobiDB-lite"/>
    </source>
</evidence>
<organism evidence="2 3">
    <name type="scientific">Cytospora mali</name>
    <name type="common">Apple Valsa canker fungus</name>
    <name type="synonym">Valsa mali</name>
    <dbReference type="NCBI Taxonomy" id="578113"/>
    <lineage>
        <taxon>Eukaryota</taxon>
        <taxon>Fungi</taxon>
        <taxon>Dikarya</taxon>
        <taxon>Ascomycota</taxon>
        <taxon>Pezizomycotina</taxon>
        <taxon>Sordariomycetes</taxon>
        <taxon>Sordariomycetidae</taxon>
        <taxon>Diaporthales</taxon>
        <taxon>Cytosporaceae</taxon>
        <taxon>Cytospora</taxon>
    </lineage>
</organism>
<dbReference type="AlphaFoldDB" id="A0A194W249"/>
<feature type="compositionally biased region" description="Polar residues" evidence="1">
    <location>
        <begin position="165"/>
        <end position="193"/>
    </location>
</feature>
<dbReference type="OrthoDB" id="4366798at2759"/>
<dbReference type="Proteomes" id="UP000078559">
    <property type="component" value="Chromosome 6"/>
</dbReference>
<accession>A0A194W249</accession>
<evidence type="ECO:0000313" key="3">
    <source>
        <dbReference type="Proteomes" id="UP000078559"/>
    </source>
</evidence>
<dbReference type="EMBL" id="CM003103">
    <property type="protein sequence ID" value="KUI70539.1"/>
    <property type="molecule type" value="Genomic_DNA"/>
</dbReference>
<protein>
    <submittedName>
        <fullName evidence="2">Uncharacterized protein</fullName>
    </submittedName>
</protein>
<gene>
    <name evidence="2" type="ORF">VM1G_05738</name>
</gene>